<dbReference type="Pfam" id="PF09720">
    <property type="entry name" value="Unstab_antitox"/>
    <property type="match status" value="1"/>
</dbReference>
<feature type="compositionally biased region" description="Basic and acidic residues" evidence="1">
    <location>
        <begin position="80"/>
        <end position="91"/>
    </location>
</feature>
<evidence type="ECO:0000313" key="3">
    <source>
        <dbReference type="Proteomes" id="UP000236340"/>
    </source>
</evidence>
<comment type="caution">
    <text evidence="2">The sequence shown here is derived from an EMBL/GenBank/DDBJ whole genome shotgun (WGS) entry which is preliminary data.</text>
</comment>
<organism evidence="2 3">
    <name type="scientific">Geothermobacter hydrogeniphilus</name>
    <dbReference type="NCBI Taxonomy" id="1969733"/>
    <lineage>
        <taxon>Bacteria</taxon>
        <taxon>Pseudomonadati</taxon>
        <taxon>Thermodesulfobacteriota</taxon>
        <taxon>Desulfuromonadia</taxon>
        <taxon>Desulfuromonadales</taxon>
        <taxon>Geothermobacteraceae</taxon>
        <taxon>Geothermobacter</taxon>
    </lineage>
</organism>
<dbReference type="InterPro" id="IPR013406">
    <property type="entry name" value="CHP02574_addiction_mod"/>
</dbReference>
<evidence type="ECO:0000256" key="1">
    <source>
        <dbReference type="SAM" id="MobiDB-lite"/>
    </source>
</evidence>
<reference evidence="2 3" key="1">
    <citation type="journal article" date="2018" name="Genome Announc.">
        <title>Genome Sequence of Geothermobacter sp. HR-1 Iron Reducer from the Loihi Seamount.</title>
        <authorList>
            <person name="Smith H."/>
            <person name="Abuyen K."/>
            <person name="Tremblay J."/>
            <person name="Savalia P."/>
            <person name="Perez-Rodriguez I."/>
            <person name="Emerson D."/>
            <person name="Tully B."/>
            <person name="Amend J."/>
        </authorList>
    </citation>
    <scope>NUCLEOTIDE SEQUENCE [LARGE SCALE GENOMIC DNA]</scope>
    <source>
        <strain evidence="2 3">HR-1</strain>
    </source>
</reference>
<feature type="region of interest" description="Disordered" evidence="1">
    <location>
        <begin position="70"/>
        <end position="91"/>
    </location>
</feature>
<name>A0A2K2HD57_9BACT</name>
<evidence type="ECO:0000313" key="2">
    <source>
        <dbReference type="EMBL" id="PNU21214.1"/>
    </source>
</evidence>
<dbReference type="NCBIfam" id="TIGR02574">
    <property type="entry name" value="stabl_TIGR02574"/>
    <property type="match status" value="1"/>
</dbReference>
<dbReference type="EMBL" id="PPFX01000004">
    <property type="protein sequence ID" value="PNU21214.1"/>
    <property type="molecule type" value="Genomic_DNA"/>
</dbReference>
<proteinExistence type="predicted"/>
<dbReference type="Proteomes" id="UP000236340">
    <property type="component" value="Unassembled WGS sequence"/>
</dbReference>
<sequence length="91" mass="10627">MAPYTQTHAESRRNQAMRPTEIIKEVKQLQIAEKLAIVETIWDSIAEDNATLPMPEWQKAELDKRIATYRTDPGNLHPATEVHEQLRRDYK</sequence>
<dbReference type="AlphaFoldDB" id="A0A2K2HD57"/>
<accession>A0A2K2HD57</accession>
<gene>
    <name evidence="2" type="ORF">C2E25_02635</name>
</gene>
<protein>
    <submittedName>
        <fullName evidence="2">Addiction module protein</fullName>
    </submittedName>
</protein>